<dbReference type="InterPro" id="IPR014710">
    <property type="entry name" value="RmlC-like_jellyroll"/>
</dbReference>
<accession>A0A2N6K3N4</accession>
<proteinExistence type="predicted"/>
<reference evidence="1 2" key="1">
    <citation type="submission" date="2017-08" db="EMBL/GenBank/DDBJ databases">
        <title>Genomes of Fischerella (Mastigocladus) sp. strains.</title>
        <authorList>
            <person name="Miller S.R."/>
        </authorList>
    </citation>
    <scope>NUCLEOTIDE SEQUENCE [LARGE SCALE GENOMIC DNA]</scope>
    <source>
        <strain evidence="1 2">CCMEE 5323</strain>
    </source>
</reference>
<dbReference type="Gene3D" id="2.60.120.10">
    <property type="entry name" value="Jelly Rolls"/>
    <property type="match status" value="1"/>
</dbReference>
<dbReference type="AlphaFoldDB" id="A0A2N6K3N4"/>
<evidence type="ECO:0000313" key="1">
    <source>
        <dbReference type="EMBL" id="PLZ90216.1"/>
    </source>
</evidence>
<keyword evidence="2" id="KW-1185">Reference proteome</keyword>
<dbReference type="EMBL" id="NRQW01000240">
    <property type="protein sequence ID" value="PLZ90216.1"/>
    <property type="molecule type" value="Genomic_DNA"/>
</dbReference>
<protein>
    <recommendedName>
        <fullName evidence="3">Cysteine dioxygenase</fullName>
    </recommendedName>
</protein>
<dbReference type="Proteomes" id="UP000235036">
    <property type="component" value="Unassembled WGS sequence"/>
</dbReference>
<dbReference type="SUPFAM" id="SSF51182">
    <property type="entry name" value="RmlC-like cupins"/>
    <property type="match status" value="1"/>
</dbReference>
<dbReference type="CDD" id="cd10548">
    <property type="entry name" value="cupin_CDO"/>
    <property type="match status" value="1"/>
</dbReference>
<gene>
    <name evidence="1" type="ORF">CEN44_11275</name>
</gene>
<evidence type="ECO:0008006" key="3">
    <source>
        <dbReference type="Google" id="ProtNLM"/>
    </source>
</evidence>
<evidence type="ECO:0000313" key="2">
    <source>
        <dbReference type="Proteomes" id="UP000235036"/>
    </source>
</evidence>
<organism evidence="1 2">
    <name type="scientific">Fischerella muscicola CCMEE 5323</name>
    <dbReference type="NCBI Taxonomy" id="2019572"/>
    <lineage>
        <taxon>Bacteria</taxon>
        <taxon>Bacillati</taxon>
        <taxon>Cyanobacteriota</taxon>
        <taxon>Cyanophyceae</taxon>
        <taxon>Nostocales</taxon>
        <taxon>Hapalosiphonaceae</taxon>
        <taxon>Fischerella</taxon>
    </lineage>
</organism>
<comment type="caution">
    <text evidence="1">The sequence shown here is derived from an EMBL/GenBank/DDBJ whole genome shotgun (WGS) entry which is preliminary data.</text>
</comment>
<dbReference type="RefSeq" id="WP_016867779.1">
    <property type="nucleotide sequence ID" value="NZ_CAWNVR010000335.1"/>
</dbReference>
<name>A0A2N6K3N4_FISMU</name>
<dbReference type="InterPro" id="IPR011051">
    <property type="entry name" value="RmlC_Cupin_sf"/>
</dbReference>
<sequence length="224" mass="25300">MPHTTVLEPLEADQWFVDSPELREFVAITKEIISSTTHNRTQTLNALEPHFAALLKKENWLPKHFAQPNPDSSLGGGIGQWLLYRSQERSLTIFSLVIPPHAITPVHDHLSWGLVGLYQGKQEEIVYRRVDSGELEGRAQLEIVGVYQVKTGDIYRLLPPDEDIHSVEATTVFAPAVSIHVMGNDTGSIWRHQYNPEQGSVRSFRSGYSNISVKEQKESHAKIR</sequence>